<keyword evidence="5" id="KW-0472">Membrane</keyword>
<keyword evidence="11" id="KW-1185">Reference proteome</keyword>
<accession>A0ABW1ILS4</accession>
<sequence length="401" mass="45081">MKRICVLCILLWVSLLTSGCWDRYELEERANILGLAIDKADQKDMEMDPETTHLKGQFPEKDQSYLKVTAQMAIPGKIKLGPEGGGGQGSSQTAWVLETVGYTLGDAMANFQQQLAERLYLGHLQIIVVSEDIAKEGIREINEFLRRNEEVRRTAWMVVNDKDASKVLKITPPIETVPSLYLSDTLDNAVRFGKLPRKYLGKFWIDLNDVGIDAILPSVKIVENNRILVDGIAFFKQDKLAGMIKPLEIGAYMAMKEKNPGGYSVAVSVKGEEGVYLVQSEERRSNITVSVNYGKPSATIQVEIDAVIEEEVKTNSINLEKISEIEKEVKLKLETLGEGLIRKWQKAGSDVLGIGALVRSQYSGYWNREVGTHEEWLHIYKDMEIEVIAGCNIRRTGMKWK</sequence>
<comment type="subcellular location">
    <subcellularLocation>
        <location evidence="1">Membrane</location>
        <topology evidence="1">Lipid-anchor</topology>
    </subcellularLocation>
</comment>
<evidence type="ECO:0000256" key="3">
    <source>
        <dbReference type="ARBA" id="ARBA00022544"/>
    </source>
</evidence>
<comment type="similarity">
    <text evidence="2">Belongs to the GerABKC lipoprotein family.</text>
</comment>
<dbReference type="RefSeq" id="WP_379893324.1">
    <property type="nucleotide sequence ID" value="NZ_CBCSCT010000004.1"/>
</dbReference>
<dbReference type="InterPro" id="IPR038501">
    <property type="entry name" value="Spore_GerAC_C_sf"/>
</dbReference>
<dbReference type="InterPro" id="IPR008844">
    <property type="entry name" value="Spore_GerAC-like"/>
</dbReference>
<keyword evidence="3" id="KW-0309">Germination</keyword>
<dbReference type="Pfam" id="PF25198">
    <property type="entry name" value="Spore_GerAC_N"/>
    <property type="match status" value="1"/>
</dbReference>
<dbReference type="InterPro" id="IPR046953">
    <property type="entry name" value="Spore_GerAC-like_C"/>
</dbReference>
<feature type="domain" description="Spore germination GerAC-like C-terminal" evidence="8">
    <location>
        <begin position="230"/>
        <end position="397"/>
    </location>
</feature>
<comment type="caution">
    <text evidence="10">The sequence shown here is derived from an EMBL/GenBank/DDBJ whole genome shotgun (WGS) entry which is preliminary data.</text>
</comment>
<name>A0ABW1ILS4_9BACL</name>
<dbReference type="Proteomes" id="UP001596250">
    <property type="component" value="Unassembled WGS sequence"/>
</dbReference>
<dbReference type="Pfam" id="PF05504">
    <property type="entry name" value="Spore_GerAC"/>
    <property type="match status" value="1"/>
</dbReference>
<evidence type="ECO:0000256" key="6">
    <source>
        <dbReference type="ARBA" id="ARBA00023139"/>
    </source>
</evidence>
<keyword evidence="7" id="KW-0449">Lipoprotein</keyword>
<dbReference type="PANTHER" id="PTHR35789:SF1">
    <property type="entry name" value="SPORE GERMINATION PROTEIN B3"/>
    <property type="match status" value="1"/>
</dbReference>
<evidence type="ECO:0000313" key="11">
    <source>
        <dbReference type="Proteomes" id="UP001596250"/>
    </source>
</evidence>
<dbReference type="PANTHER" id="PTHR35789">
    <property type="entry name" value="SPORE GERMINATION PROTEIN B3"/>
    <property type="match status" value="1"/>
</dbReference>
<evidence type="ECO:0000256" key="2">
    <source>
        <dbReference type="ARBA" id="ARBA00007886"/>
    </source>
</evidence>
<evidence type="ECO:0000259" key="8">
    <source>
        <dbReference type="Pfam" id="PF05504"/>
    </source>
</evidence>
<reference evidence="11" key="1">
    <citation type="journal article" date="2019" name="Int. J. Syst. Evol. Microbiol.">
        <title>The Global Catalogue of Microorganisms (GCM) 10K type strain sequencing project: providing services to taxonomists for standard genome sequencing and annotation.</title>
        <authorList>
            <consortium name="The Broad Institute Genomics Platform"/>
            <consortium name="The Broad Institute Genome Sequencing Center for Infectious Disease"/>
            <person name="Wu L."/>
            <person name="Ma J."/>
        </authorList>
    </citation>
    <scope>NUCLEOTIDE SEQUENCE [LARGE SCALE GENOMIC DNA]</scope>
    <source>
        <strain evidence="11">CCM 8749</strain>
    </source>
</reference>
<feature type="domain" description="Spore germination protein N-terminal" evidence="9">
    <location>
        <begin position="22"/>
        <end position="221"/>
    </location>
</feature>
<dbReference type="EMBL" id="JBHSQV010000035">
    <property type="protein sequence ID" value="MFC5986009.1"/>
    <property type="molecule type" value="Genomic_DNA"/>
</dbReference>
<gene>
    <name evidence="10" type="ORF">ACFPXP_06140</name>
</gene>
<dbReference type="PROSITE" id="PS51257">
    <property type="entry name" value="PROKAR_LIPOPROTEIN"/>
    <property type="match status" value="1"/>
</dbReference>
<organism evidence="10 11">
    <name type="scientific">Marinicrinis lubricantis</name>
    <dbReference type="NCBI Taxonomy" id="2086470"/>
    <lineage>
        <taxon>Bacteria</taxon>
        <taxon>Bacillati</taxon>
        <taxon>Bacillota</taxon>
        <taxon>Bacilli</taxon>
        <taxon>Bacillales</taxon>
        <taxon>Paenibacillaceae</taxon>
    </lineage>
</organism>
<keyword evidence="4" id="KW-0732">Signal</keyword>
<dbReference type="NCBIfam" id="TIGR02887">
    <property type="entry name" value="spore_ger_x_C"/>
    <property type="match status" value="1"/>
</dbReference>
<dbReference type="Gene3D" id="3.30.300.210">
    <property type="entry name" value="Nutrient germinant receptor protein C, domain 3"/>
    <property type="match status" value="1"/>
</dbReference>
<proteinExistence type="inferred from homology"/>
<evidence type="ECO:0000313" key="10">
    <source>
        <dbReference type="EMBL" id="MFC5986009.1"/>
    </source>
</evidence>
<evidence type="ECO:0000256" key="5">
    <source>
        <dbReference type="ARBA" id="ARBA00023136"/>
    </source>
</evidence>
<evidence type="ECO:0000256" key="1">
    <source>
        <dbReference type="ARBA" id="ARBA00004635"/>
    </source>
</evidence>
<evidence type="ECO:0000256" key="7">
    <source>
        <dbReference type="ARBA" id="ARBA00023288"/>
    </source>
</evidence>
<evidence type="ECO:0000259" key="9">
    <source>
        <dbReference type="Pfam" id="PF25198"/>
    </source>
</evidence>
<keyword evidence="6" id="KW-0564">Palmitate</keyword>
<evidence type="ECO:0000256" key="4">
    <source>
        <dbReference type="ARBA" id="ARBA00022729"/>
    </source>
</evidence>
<protein>
    <submittedName>
        <fullName evidence="10">Ger(X)C family spore germination protein</fullName>
    </submittedName>
</protein>
<dbReference type="InterPro" id="IPR057336">
    <property type="entry name" value="GerAC_N"/>
</dbReference>